<keyword evidence="1" id="KW-0175">Coiled coil</keyword>
<dbReference type="InParanoid" id="A0A3N4LAI4"/>
<protein>
    <submittedName>
        <fullName evidence="3">Uncharacterized protein</fullName>
    </submittedName>
</protein>
<dbReference type="AlphaFoldDB" id="A0A3N4LAI4"/>
<proteinExistence type="predicted"/>
<feature type="coiled-coil region" evidence="1">
    <location>
        <begin position="45"/>
        <end position="130"/>
    </location>
</feature>
<keyword evidence="4" id="KW-1185">Reference proteome</keyword>
<gene>
    <name evidence="3" type="ORF">L211DRAFT_853829</name>
</gene>
<name>A0A3N4LAI4_9PEZI</name>
<evidence type="ECO:0000256" key="2">
    <source>
        <dbReference type="SAM" id="MobiDB-lite"/>
    </source>
</evidence>
<accession>A0A3N4LAI4</accession>
<reference evidence="3 4" key="1">
    <citation type="journal article" date="2018" name="Nat. Ecol. Evol.">
        <title>Pezizomycetes genomes reveal the molecular basis of ectomycorrhizal truffle lifestyle.</title>
        <authorList>
            <person name="Murat C."/>
            <person name="Payen T."/>
            <person name="Noel B."/>
            <person name="Kuo A."/>
            <person name="Morin E."/>
            <person name="Chen J."/>
            <person name="Kohler A."/>
            <person name="Krizsan K."/>
            <person name="Balestrini R."/>
            <person name="Da Silva C."/>
            <person name="Montanini B."/>
            <person name="Hainaut M."/>
            <person name="Levati E."/>
            <person name="Barry K.W."/>
            <person name="Belfiori B."/>
            <person name="Cichocki N."/>
            <person name="Clum A."/>
            <person name="Dockter R.B."/>
            <person name="Fauchery L."/>
            <person name="Guy J."/>
            <person name="Iotti M."/>
            <person name="Le Tacon F."/>
            <person name="Lindquist E.A."/>
            <person name="Lipzen A."/>
            <person name="Malagnac F."/>
            <person name="Mello A."/>
            <person name="Molinier V."/>
            <person name="Miyauchi S."/>
            <person name="Poulain J."/>
            <person name="Riccioni C."/>
            <person name="Rubini A."/>
            <person name="Sitrit Y."/>
            <person name="Splivallo R."/>
            <person name="Traeger S."/>
            <person name="Wang M."/>
            <person name="Zifcakova L."/>
            <person name="Wipf D."/>
            <person name="Zambonelli A."/>
            <person name="Paolocci F."/>
            <person name="Nowrousian M."/>
            <person name="Ottonello S."/>
            <person name="Baldrian P."/>
            <person name="Spatafora J.W."/>
            <person name="Henrissat B."/>
            <person name="Nagy L.G."/>
            <person name="Aury J.M."/>
            <person name="Wincker P."/>
            <person name="Grigoriev I.V."/>
            <person name="Bonfante P."/>
            <person name="Martin F.M."/>
        </authorList>
    </citation>
    <scope>NUCLEOTIDE SEQUENCE [LARGE SCALE GENOMIC DNA]</scope>
    <source>
        <strain evidence="3 4">ATCC MYA-4762</strain>
    </source>
</reference>
<dbReference type="Proteomes" id="UP000267821">
    <property type="component" value="Unassembled WGS sequence"/>
</dbReference>
<evidence type="ECO:0000256" key="1">
    <source>
        <dbReference type="SAM" id="Coils"/>
    </source>
</evidence>
<feature type="region of interest" description="Disordered" evidence="2">
    <location>
        <begin position="373"/>
        <end position="418"/>
    </location>
</feature>
<dbReference type="EMBL" id="ML121610">
    <property type="protein sequence ID" value="RPB18748.1"/>
    <property type="molecule type" value="Genomic_DNA"/>
</dbReference>
<organism evidence="3 4">
    <name type="scientific">Terfezia boudieri ATCC MYA-4762</name>
    <dbReference type="NCBI Taxonomy" id="1051890"/>
    <lineage>
        <taxon>Eukaryota</taxon>
        <taxon>Fungi</taxon>
        <taxon>Dikarya</taxon>
        <taxon>Ascomycota</taxon>
        <taxon>Pezizomycotina</taxon>
        <taxon>Pezizomycetes</taxon>
        <taxon>Pezizales</taxon>
        <taxon>Pezizaceae</taxon>
        <taxon>Terfezia</taxon>
    </lineage>
</organism>
<feature type="compositionally biased region" description="Basic and acidic residues" evidence="2">
    <location>
        <begin position="377"/>
        <end position="412"/>
    </location>
</feature>
<evidence type="ECO:0000313" key="4">
    <source>
        <dbReference type="Proteomes" id="UP000267821"/>
    </source>
</evidence>
<sequence>MVEGKGGWKALTAYVLVKGDLERALAVTEAECYWRQASEVRFGALRGLEVELKEVKEQLALLAVSLGVGIVEEQAKVQRTISARKGRVEEENRKEKELKKIEAKRRETEAKKKRELKAQEEAEKVAAQARTVRESQQRAWDACEEALGELARKDRAALNEDELIGLGLKIKEARAMKRVTAKPGTGDFADESIWSVSKVAQDVDPLKVVGEVGRLLIQVFGRTDEMLNVWVEEGSSVKMIALSAPMTTARDRKALARKLREENKDIRGGKRMPKPWGGARVTGFTFDTDNVAEAVRLVKTGIMWDGKRRKVALFDQGKATLDSNKATATVIPTGPRGWRLIQGQHGPAARAIQCHNYGGWGHVRGCTSGRGGTFGRGRTEGSEGRQVEKEKVDEEGFRTVVDNRRKGGKPEPEGLAWG</sequence>
<dbReference type="OrthoDB" id="5483117at2759"/>
<evidence type="ECO:0000313" key="3">
    <source>
        <dbReference type="EMBL" id="RPB18748.1"/>
    </source>
</evidence>